<comment type="caution">
    <text evidence="2">The sequence shown here is derived from an EMBL/GenBank/DDBJ whole genome shotgun (WGS) entry which is preliminary data.</text>
</comment>
<organism evidence="2 3">
    <name type="scientific">Araneus ventricosus</name>
    <name type="common">Orbweaver spider</name>
    <name type="synonym">Epeira ventricosa</name>
    <dbReference type="NCBI Taxonomy" id="182803"/>
    <lineage>
        <taxon>Eukaryota</taxon>
        <taxon>Metazoa</taxon>
        <taxon>Ecdysozoa</taxon>
        <taxon>Arthropoda</taxon>
        <taxon>Chelicerata</taxon>
        <taxon>Arachnida</taxon>
        <taxon>Araneae</taxon>
        <taxon>Araneomorphae</taxon>
        <taxon>Entelegynae</taxon>
        <taxon>Araneoidea</taxon>
        <taxon>Araneidae</taxon>
        <taxon>Araneus</taxon>
    </lineage>
</organism>
<sequence>MRVTKQRISSQTKPPWKGSQHNIQHPGATSETNFMPSSPNSGRMNGTRVNVHLILPKVKPFPDRWQRPEMMFATGHDPIPTYLKRFSLGTTNFCGCGKLESPLHFATSWPLTSSFHFTNPSKNSEILRKSPQKPIIKN</sequence>
<accession>A0A4Y2EFT6</accession>
<dbReference type="EMBL" id="BGPR01000568">
    <property type="protein sequence ID" value="GBM26735.1"/>
    <property type="molecule type" value="Genomic_DNA"/>
</dbReference>
<evidence type="ECO:0000313" key="3">
    <source>
        <dbReference type="Proteomes" id="UP000499080"/>
    </source>
</evidence>
<keyword evidence="3" id="KW-1185">Reference proteome</keyword>
<reference evidence="2 3" key="1">
    <citation type="journal article" date="2019" name="Sci. Rep.">
        <title>Orb-weaving spider Araneus ventricosus genome elucidates the spidroin gene catalogue.</title>
        <authorList>
            <person name="Kono N."/>
            <person name="Nakamura H."/>
            <person name="Ohtoshi R."/>
            <person name="Moran D.A.P."/>
            <person name="Shinohara A."/>
            <person name="Yoshida Y."/>
            <person name="Fujiwara M."/>
            <person name="Mori M."/>
            <person name="Tomita M."/>
            <person name="Arakawa K."/>
        </authorList>
    </citation>
    <scope>NUCLEOTIDE SEQUENCE [LARGE SCALE GENOMIC DNA]</scope>
</reference>
<protein>
    <submittedName>
        <fullName evidence="2">Uncharacterized protein</fullName>
    </submittedName>
</protein>
<name>A0A4Y2EFT6_ARAVE</name>
<dbReference type="Proteomes" id="UP000499080">
    <property type="component" value="Unassembled WGS sequence"/>
</dbReference>
<gene>
    <name evidence="2" type="ORF">AVEN_175889_1</name>
</gene>
<proteinExistence type="predicted"/>
<evidence type="ECO:0000313" key="2">
    <source>
        <dbReference type="EMBL" id="GBM26735.1"/>
    </source>
</evidence>
<evidence type="ECO:0000256" key="1">
    <source>
        <dbReference type="SAM" id="MobiDB-lite"/>
    </source>
</evidence>
<dbReference type="AlphaFoldDB" id="A0A4Y2EFT6"/>
<feature type="region of interest" description="Disordered" evidence="1">
    <location>
        <begin position="1"/>
        <end position="46"/>
    </location>
</feature>